<dbReference type="Gene3D" id="1.10.287.470">
    <property type="entry name" value="Helix hairpin bin"/>
    <property type="match status" value="1"/>
</dbReference>
<feature type="compositionally biased region" description="Low complexity" evidence="3">
    <location>
        <begin position="217"/>
        <end position="232"/>
    </location>
</feature>
<comment type="subcellular location">
    <subcellularLocation>
        <location evidence="1">Membrane</location>
    </subcellularLocation>
</comment>
<dbReference type="GO" id="GO:0019901">
    <property type="term" value="F:protein kinase binding"/>
    <property type="evidence" value="ECO:0007669"/>
    <property type="project" value="TreeGrafter"/>
</dbReference>
<dbReference type="GO" id="GO:0030054">
    <property type="term" value="C:cell junction"/>
    <property type="evidence" value="ECO:0007669"/>
    <property type="project" value="TreeGrafter"/>
</dbReference>
<accession>A0A4S2M6U5</accession>
<dbReference type="Pfam" id="PF09058">
    <property type="entry name" value="L27_1"/>
    <property type="match status" value="1"/>
</dbReference>
<evidence type="ECO:0000313" key="5">
    <source>
        <dbReference type="EMBL" id="TGZ69797.1"/>
    </source>
</evidence>
<dbReference type="GO" id="GO:0043113">
    <property type="term" value="P:receptor clustering"/>
    <property type="evidence" value="ECO:0007669"/>
    <property type="project" value="TreeGrafter"/>
</dbReference>
<dbReference type="Gene3D" id="2.30.42.10">
    <property type="match status" value="2"/>
</dbReference>
<dbReference type="Proteomes" id="UP000308267">
    <property type="component" value="Unassembled WGS sequence"/>
</dbReference>
<comment type="caution">
    <text evidence="5">The sequence shown here is derived from an EMBL/GenBank/DDBJ whole genome shotgun (WGS) entry which is preliminary data.</text>
</comment>
<proteinExistence type="predicted"/>
<dbReference type="SMART" id="SM00228">
    <property type="entry name" value="PDZ"/>
    <property type="match status" value="2"/>
</dbReference>
<gene>
    <name evidence="5" type="ORF">CRM22_003539</name>
</gene>
<dbReference type="PANTHER" id="PTHR23119:SF51">
    <property type="entry name" value="DISKS LARGE 1 TUMOR SUPPRESSOR PROTEIN"/>
    <property type="match status" value="1"/>
</dbReference>
<evidence type="ECO:0000313" key="6">
    <source>
        <dbReference type="Proteomes" id="UP000308267"/>
    </source>
</evidence>
<evidence type="ECO:0000256" key="1">
    <source>
        <dbReference type="ARBA" id="ARBA00004370"/>
    </source>
</evidence>
<sequence length="362" mass="39038">MSLRRKDTARALELLVSLRERLSTDENKSLKNAVDKLITAIENPLFSSLMDVHEYYLTMLGADVDSVSSRPSSSKTNNQSSMGSRMNGSVLSPRQPSSNVPQSSGGSTVKRNPDWEYLEVVLKRETLSPGGFGFSIAGGIDFPVAEADPGIYVTRIAPNGCADVDGRLRVDDQILAVNGISLEHVTNMEAVQTMKRAGNSLHLVVRRYHGGKAAPASVNSSSTPRSTSVRSPEVLSELDESGDTPVWFEVQLRKPTPDTSLGMSIAGGREAEDDPNVLPVPGIFVTRVTPNGLAQRDGRIMPGDQLMQVNGVDVSQMSHADAVQVLRTAGLVLNLVFTRFPQPGDSELAAPSIDSADSRRRR</sequence>
<dbReference type="InterPro" id="IPR050614">
    <property type="entry name" value="Synaptic_Scaffolding_LAP-MAGUK"/>
</dbReference>
<dbReference type="InterPro" id="IPR001478">
    <property type="entry name" value="PDZ"/>
</dbReference>
<dbReference type="SUPFAM" id="SSF101288">
    <property type="entry name" value="L27 domain"/>
    <property type="match status" value="1"/>
</dbReference>
<feature type="region of interest" description="Disordered" evidence="3">
    <location>
        <begin position="65"/>
        <end position="111"/>
    </location>
</feature>
<evidence type="ECO:0000259" key="4">
    <source>
        <dbReference type="PROSITE" id="PS50106"/>
    </source>
</evidence>
<dbReference type="PANTHER" id="PTHR23119">
    <property type="entry name" value="DISCS LARGE"/>
    <property type="match status" value="1"/>
</dbReference>
<reference evidence="5 6" key="1">
    <citation type="journal article" date="2019" name="BMC Genomics">
        <title>New insights from Opisthorchis felineus genome: update on genomics of the epidemiologically important liver flukes.</title>
        <authorList>
            <person name="Ershov N.I."/>
            <person name="Mordvinov V.A."/>
            <person name="Prokhortchouk E.B."/>
            <person name="Pakharukova M.Y."/>
            <person name="Gunbin K.V."/>
            <person name="Ustyantsev K."/>
            <person name="Genaev M.A."/>
            <person name="Blinov A.G."/>
            <person name="Mazur A."/>
            <person name="Boulygina E."/>
            <person name="Tsygankova S."/>
            <person name="Khrameeva E."/>
            <person name="Chekanov N."/>
            <person name="Fan G."/>
            <person name="Xiao A."/>
            <person name="Zhang H."/>
            <person name="Xu X."/>
            <person name="Yang H."/>
            <person name="Solovyev V."/>
            <person name="Lee S.M."/>
            <person name="Liu X."/>
            <person name="Afonnikov D.A."/>
            <person name="Skryabin K.G."/>
        </authorList>
    </citation>
    <scope>NUCLEOTIDE SEQUENCE [LARGE SCALE GENOMIC DNA]</scope>
    <source>
        <strain evidence="5">AK-0245</strain>
        <tissue evidence="5">Whole organism</tissue>
    </source>
</reference>
<dbReference type="InterPro" id="IPR015143">
    <property type="entry name" value="L27_1"/>
</dbReference>
<dbReference type="GO" id="GO:0098609">
    <property type="term" value="P:cell-cell adhesion"/>
    <property type="evidence" value="ECO:0007669"/>
    <property type="project" value="TreeGrafter"/>
</dbReference>
<dbReference type="Pfam" id="PF00595">
    <property type="entry name" value="PDZ"/>
    <property type="match status" value="2"/>
</dbReference>
<dbReference type="GO" id="GO:0097120">
    <property type="term" value="P:receptor localization to synapse"/>
    <property type="evidence" value="ECO:0007669"/>
    <property type="project" value="TreeGrafter"/>
</dbReference>
<dbReference type="AlphaFoldDB" id="A0A4S2M6U5"/>
<protein>
    <recommendedName>
        <fullName evidence="4">PDZ domain-containing protein</fullName>
    </recommendedName>
</protein>
<dbReference type="InterPro" id="IPR036892">
    <property type="entry name" value="L27_dom_sf"/>
</dbReference>
<evidence type="ECO:0000256" key="3">
    <source>
        <dbReference type="SAM" id="MobiDB-lite"/>
    </source>
</evidence>
<dbReference type="EMBL" id="SJOL01005799">
    <property type="protein sequence ID" value="TGZ69797.1"/>
    <property type="molecule type" value="Genomic_DNA"/>
</dbReference>
<dbReference type="GO" id="GO:0045197">
    <property type="term" value="P:establishment or maintenance of epithelial cell apical/basal polarity"/>
    <property type="evidence" value="ECO:0007669"/>
    <property type="project" value="TreeGrafter"/>
</dbReference>
<organism evidence="5 6">
    <name type="scientific">Opisthorchis felineus</name>
    <dbReference type="NCBI Taxonomy" id="147828"/>
    <lineage>
        <taxon>Eukaryota</taxon>
        <taxon>Metazoa</taxon>
        <taxon>Spiralia</taxon>
        <taxon>Lophotrochozoa</taxon>
        <taxon>Platyhelminthes</taxon>
        <taxon>Trematoda</taxon>
        <taxon>Digenea</taxon>
        <taxon>Opisthorchiida</taxon>
        <taxon>Opisthorchiata</taxon>
        <taxon>Opisthorchiidae</taxon>
        <taxon>Opisthorchis</taxon>
    </lineage>
</organism>
<feature type="region of interest" description="Disordered" evidence="3">
    <location>
        <begin position="213"/>
        <end position="236"/>
    </location>
</feature>
<dbReference type="InterPro" id="IPR036034">
    <property type="entry name" value="PDZ_sf"/>
</dbReference>
<keyword evidence="6" id="KW-1185">Reference proteome</keyword>
<dbReference type="OrthoDB" id="78824at2759"/>
<evidence type="ECO:0000256" key="2">
    <source>
        <dbReference type="ARBA" id="ARBA00023136"/>
    </source>
</evidence>
<keyword evidence="2" id="KW-0472">Membrane</keyword>
<dbReference type="PROSITE" id="PS50106">
    <property type="entry name" value="PDZ"/>
    <property type="match status" value="2"/>
</dbReference>
<dbReference type="STRING" id="147828.A0A4S2M6U5"/>
<name>A0A4S2M6U5_OPIFE</name>
<feature type="domain" description="PDZ" evidence="4">
    <location>
        <begin position="119"/>
        <end position="209"/>
    </location>
</feature>
<feature type="domain" description="PDZ" evidence="4">
    <location>
        <begin position="249"/>
        <end position="341"/>
    </location>
</feature>
<dbReference type="SUPFAM" id="SSF50156">
    <property type="entry name" value="PDZ domain-like"/>
    <property type="match status" value="2"/>
</dbReference>
<dbReference type="CDD" id="cd00136">
    <property type="entry name" value="PDZ_canonical"/>
    <property type="match status" value="1"/>
</dbReference>
<dbReference type="GO" id="GO:0016323">
    <property type="term" value="C:basolateral plasma membrane"/>
    <property type="evidence" value="ECO:0007669"/>
    <property type="project" value="TreeGrafter"/>
</dbReference>
<feature type="compositionally biased region" description="Low complexity" evidence="3">
    <location>
        <begin position="66"/>
        <end position="84"/>
    </location>
</feature>
<feature type="compositionally biased region" description="Polar residues" evidence="3">
    <location>
        <begin position="86"/>
        <end position="110"/>
    </location>
</feature>